<dbReference type="PANTHER" id="PTHR10516">
    <property type="entry name" value="PEPTIDYL-PROLYL CIS-TRANS ISOMERASE"/>
    <property type="match status" value="1"/>
</dbReference>
<gene>
    <name evidence="8" type="ORF">KDL01_10200</name>
</gene>
<dbReference type="InterPro" id="IPR050689">
    <property type="entry name" value="FKBP-type_PPIase"/>
</dbReference>
<dbReference type="GO" id="GO:0003755">
    <property type="term" value="F:peptidyl-prolyl cis-trans isomerase activity"/>
    <property type="evidence" value="ECO:0007669"/>
    <property type="project" value="UniProtKB-KW"/>
</dbReference>
<evidence type="ECO:0000256" key="1">
    <source>
        <dbReference type="ARBA" id="ARBA00000971"/>
    </source>
</evidence>
<dbReference type="InterPro" id="IPR046357">
    <property type="entry name" value="PPIase_dom_sf"/>
</dbReference>
<keyword evidence="6" id="KW-0732">Signal</keyword>
<proteinExistence type="predicted"/>
<dbReference type="Proteomes" id="UP000675781">
    <property type="component" value="Unassembled WGS sequence"/>
</dbReference>
<evidence type="ECO:0000256" key="2">
    <source>
        <dbReference type="ARBA" id="ARBA00013194"/>
    </source>
</evidence>
<feature type="chain" id="PRO_5038865806" description="peptidylprolyl isomerase" evidence="6">
    <location>
        <begin position="35"/>
        <end position="339"/>
    </location>
</feature>
<dbReference type="SUPFAM" id="SSF54534">
    <property type="entry name" value="FKBP-like"/>
    <property type="match status" value="2"/>
</dbReference>
<dbReference type="Pfam" id="PF00254">
    <property type="entry name" value="FKBP_C"/>
    <property type="match status" value="2"/>
</dbReference>
<comment type="catalytic activity">
    <reaction evidence="1 5">
        <text>[protein]-peptidylproline (omega=180) = [protein]-peptidylproline (omega=0)</text>
        <dbReference type="Rhea" id="RHEA:16237"/>
        <dbReference type="Rhea" id="RHEA-COMP:10747"/>
        <dbReference type="Rhea" id="RHEA-COMP:10748"/>
        <dbReference type="ChEBI" id="CHEBI:83833"/>
        <dbReference type="ChEBI" id="CHEBI:83834"/>
        <dbReference type="EC" id="5.2.1.8"/>
    </reaction>
</comment>
<feature type="signal peptide" evidence="6">
    <location>
        <begin position="1"/>
        <end position="34"/>
    </location>
</feature>
<sequence>MLLLGVSVRRRRHRPSRRRALVPAAAMAAVTALALATAGCGGGSDGSGSGSISGLPTVSGAVGEQAVIAIPTNQPPPTRVESGVLVRGNGQPLADGDAVVVDYTLMNWTGAKLVGSTYGANGSPDKTQEFVLGSDAALGSWNQALQGVQVGSRVEIVTPPAGAFGTGGATAYGIKGTDDLVYVLDVVGGYPKNADITGTQPDQRAADAPVVAGNPGTGGVHIRLPAGSAPTTLQSTVLIHGSGAPVTAGQRLMVQYTGVDWNTGKQFDSSFGRGIASFVFGSDTVISGWNKGLVGDRVGDRVLLVIPAADAYGSKGVPSVGIHGGDTLVFVVDVVDALS</sequence>
<evidence type="ECO:0000256" key="6">
    <source>
        <dbReference type="SAM" id="SignalP"/>
    </source>
</evidence>
<feature type="domain" description="PPIase FKBP-type" evidence="7">
    <location>
        <begin position="249"/>
        <end position="338"/>
    </location>
</feature>
<protein>
    <recommendedName>
        <fullName evidence="2 5">peptidylprolyl isomerase</fullName>
        <ecNumber evidence="2 5">5.2.1.8</ecNumber>
    </recommendedName>
</protein>
<feature type="domain" description="PPIase FKBP-type" evidence="7">
    <location>
        <begin position="96"/>
        <end position="190"/>
    </location>
</feature>
<evidence type="ECO:0000256" key="5">
    <source>
        <dbReference type="PROSITE-ProRule" id="PRU00277"/>
    </source>
</evidence>
<reference evidence="8" key="1">
    <citation type="submission" date="2021-04" db="EMBL/GenBank/DDBJ databases">
        <title>Genome based classification of Actinospica acidithermotolerans sp. nov., an actinobacterium isolated from an Indonesian hot spring.</title>
        <authorList>
            <person name="Kusuma A.B."/>
            <person name="Putra K.E."/>
            <person name="Nafisah S."/>
            <person name="Loh J."/>
            <person name="Nouioui I."/>
            <person name="Goodfellow M."/>
        </authorList>
    </citation>
    <scope>NUCLEOTIDE SEQUENCE</scope>
    <source>
        <strain evidence="8">CSCA 57</strain>
    </source>
</reference>
<name>A0A941ISV0_9ACTN</name>
<dbReference type="PROSITE" id="PS50059">
    <property type="entry name" value="FKBP_PPIASE"/>
    <property type="match status" value="2"/>
</dbReference>
<dbReference type="Gene3D" id="3.10.50.40">
    <property type="match status" value="2"/>
</dbReference>
<dbReference type="AlphaFoldDB" id="A0A941ISV0"/>
<keyword evidence="4 5" id="KW-0413">Isomerase</keyword>
<dbReference type="EC" id="5.2.1.8" evidence="2 5"/>
<dbReference type="InterPro" id="IPR001179">
    <property type="entry name" value="PPIase_FKBP_dom"/>
</dbReference>
<evidence type="ECO:0000259" key="7">
    <source>
        <dbReference type="PROSITE" id="PS50059"/>
    </source>
</evidence>
<evidence type="ECO:0000256" key="3">
    <source>
        <dbReference type="ARBA" id="ARBA00023110"/>
    </source>
</evidence>
<accession>A0A941ISV0</accession>
<keyword evidence="3 5" id="KW-0697">Rotamase</keyword>
<evidence type="ECO:0000313" key="8">
    <source>
        <dbReference type="EMBL" id="MBR7833636.1"/>
    </source>
</evidence>
<dbReference type="RefSeq" id="WP_212528157.1">
    <property type="nucleotide sequence ID" value="NZ_JAGSOG010000036.1"/>
</dbReference>
<comment type="caution">
    <text evidence="8">The sequence shown here is derived from an EMBL/GenBank/DDBJ whole genome shotgun (WGS) entry which is preliminary data.</text>
</comment>
<keyword evidence="9" id="KW-1185">Reference proteome</keyword>
<evidence type="ECO:0000256" key="4">
    <source>
        <dbReference type="ARBA" id="ARBA00023235"/>
    </source>
</evidence>
<evidence type="ECO:0000313" key="9">
    <source>
        <dbReference type="Proteomes" id="UP000675781"/>
    </source>
</evidence>
<organism evidence="8 9">
    <name type="scientific">Actinospica durhamensis</name>
    <dbReference type="NCBI Taxonomy" id="1508375"/>
    <lineage>
        <taxon>Bacteria</taxon>
        <taxon>Bacillati</taxon>
        <taxon>Actinomycetota</taxon>
        <taxon>Actinomycetes</taxon>
        <taxon>Catenulisporales</taxon>
        <taxon>Actinospicaceae</taxon>
        <taxon>Actinospica</taxon>
    </lineage>
</organism>
<dbReference type="PANTHER" id="PTHR10516:SF443">
    <property type="entry name" value="FK506-BINDING PROTEIN 59-RELATED"/>
    <property type="match status" value="1"/>
</dbReference>
<dbReference type="EMBL" id="JAGSOG010000036">
    <property type="protein sequence ID" value="MBR7833636.1"/>
    <property type="molecule type" value="Genomic_DNA"/>
</dbReference>